<organism evidence="1 2">
    <name type="scientific">Povalibacter uvarum</name>
    <dbReference type="NCBI Taxonomy" id="732238"/>
    <lineage>
        <taxon>Bacteria</taxon>
        <taxon>Pseudomonadati</taxon>
        <taxon>Pseudomonadota</taxon>
        <taxon>Gammaproteobacteria</taxon>
        <taxon>Steroidobacterales</taxon>
        <taxon>Steroidobacteraceae</taxon>
        <taxon>Povalibacter</taxon>
    </lineage>
</organism>
<sequence>MIQRRVLTYCSNIHPGESWDDVLRNLNDHALAVKAQLSPATIFPLGLRLSARAANEMTPDSIHGFRDWLGDHGCRVATVNGFPYGVFHGTTVKHAVYEPDWRHAERARYTMRLADILSQWLAPNQTGSISTVPIAFRERFFDEHWTLVRANLLDTLAHLALIRDRGGPLIQLALEPEPHCVLETMPEVVRFFSRMQFPSTFAEHIGICLDCCHQAVEFERPDRVLAQLREAGVTIAKVQVSSALRAVGDEVTSLLQFNEPTYLHQAVALTSRGTLARFCDLPDLARWLARGERAEEVRVHFHVPVFLDHLGSVGTTRFFLDEILPQLDPGIPLEVETYSFGVLPESLRCSSIGESIVRELRWVTQRLNDARLDDAPHRRH</sequence>
<protein>
    <submittedName>
        <fullName evidence="1">Sugar phosphate isomerase/epimerase</fullName>
    </submittedName>
</protein>
<dbReference type="RefSeq" id="WP_221304159.1">
    <property type="nucleotide sequence ID" value="NZ_JACHHZ010000003.1"/>
</dbReference>
<dbReference type="Gene3D" id="3.20.20.150">
    <property type="entry name" value="Divalent-metal-dependent TIM barrel enzymes"/>
    <property type="match status" value="1"/>
</dbReference>
<reference evidence="1 2" key="1">
    <citation type="submission" date="2020-08" db="EMBL/GenBank/DDBJ databases">
        <title>Genomic Encyclopedia of Type Strains, Phase IV (KMG-IV): sequencing the most valuable type-strain genomes for metagenomic binning, comparative biology and taxonomic classification.</title>
        <authorList>
            <person name="Goeker M."/>
        </authorList>
    </citation>
    <scope>NUCLEOTIDE SEQUENCE [LARGE SCALE GENOMIC DNA]</scope>
    <source>
        <strain evidence="1 2">DSM 26723</strain>
    </source>
</reference>
<keyword evidence="1" id="KW-0413">Isomerase</keyword>
<name>A0A841HNF4_9GAMM</name>
<proteinExistence type="predicted"/>
<accession>A0A841HNF4</accession>
<dbReference type="Proteomes" id="UP000588068">
    <property type="component" value="Unassembled WGS sequence"/>
</dbReference>
<keyword evidence="2" id="KW-1185">Reference proteome</keyword>
<dbReference type="NCBIfam" id="NF035939">
    <property type="entry name" value="TIM_EboE"/>
    <property type="match status" value="1"/>
</dbReference>
<dbReference type="AlphaFoldDB" id="A0A841HNF4"/>
<dbReference type="EMBL" id="JACHHZ010000003">
    <property type="protein sequence ID" value="MBB6093475.1"/>
    <property type="molecule type" value="Genomic_DNA"/>
</dbReference>
<dbReference type="GO" id="GO:0016853">
    <property type="term" value="F:isomerase activity"/>
    <property type="evidence" value="ECO:0007669"/>
    <property type="project" value="UniProtKB-KW"/>
</dbReference>
<comment type="caution">
    <text evidence="1">The sequence shown here is derived from an EMBL/GenBank/DDBJ whole genome shotgun (WGS) entry which is preliminary data.</text>
</comment>
<dbReference type="InterPro" id="IPR036237">
    <property type="entry name" value="Xyl_isomerase-like_sf"/>
</dbReference>
<evidence type="ECO:0000313" key="1">
    <source>
        <dbReference type="EMBL" id="MBB6093475.1"/>
    </source>
</evidence>
<dbReference type="SUPFAM" id="SSF51658">
    <property type="entry name" value="Xylose isomerase-like"/>
    <property type="match status" value="1"/>
</dbReference>
<gene>
    <name evidence="1" type="ORF">HNQ60_002356</name>
</gene>
<evidence type="ECO:0000313" key="2">
    <source>
        <dbReference type="Proteomes" id="UP000588068"/>
    </source>
</evidence>